<dbReference type="AlphaFoldDB" id="A0A0U3FRI9"/>
<evidence type="ECO:0000313" key="2">
    <source>
        <dbReference type="EMBL" id="ALU30382.1"/>
    </source>
</evidence>
<dbReference type="GeneID" id="14551940"/>
<evidence type="ECO:0000256" key="1">
    <source>
        <dbReference type="SAM" id="Phobius"/>
    </source>
</evidence>
<keyword evidence="1" id="KW-0812">Transmembrane</keyword>
<feature type="transmembrane region" description="Helical" evidence="1">
    <location>
        <begin position="98"/>
        <end position="119"/>
    </location>
</feature>
<gene>
    <name evidence="2" type="ORF">ATY89_10815</name>
    <name evidence="3" type="ORF">ATZ20_02370</name>
</gene>
<dbReference type="RefSeq" id="WP_011278270.1">
    <property type="nucleotide sequence ID" value="NZ_BHWZ01000003.1"/>
</dbReference>
<dbReference type="EMBL" id="CP013694">
    <property type="protein sequence ID" value="ALU30382.1"/>
    <property type="molecule type" value="Genomic_DNA"/>
</dbReference>
<feature type="transmembrane region" description="Helical" evidence="1">
    <location>
        <begin position="152"/>
        <end position="173"/>
    </location>
</feature>
<name>A0A0U3FRI9_9CREN</name>
<reference evidence="4 5" key="1">
    <citation type="submission" date="2015-12" db="EMBL/GenBank/DDBJ databases">
        <title>A stable core within a dynamic pangenome in Sulfolobus acidocaldarius.</title>
        <authorList>
            <person name="Anderson R."/>
            <person name="Kouris A."/>
            <person name="Seward C."/>
            <person name="Campbell K."/>
            <person name="Whitaker R."/>
        </authorList>
    </citation>
    <scope>NUCLEOTIDE SEQUENCE [LARGE SCALE GENOMIC DNA]</scope>
    <source>
        <strain evidence="2 5">GG12-C01-09</strain>
        <strain evidence="3 4">NG05B_CO5_07</strain>
    </source>
</reference>
<dbReference type="EMBL" id="CP013695">
    <property type="protein sequence ID" value="ALU31103.1"/>
    <property type="molecule type" value="Genomic_DNA"/>
</dbReference>
<feature type="transmembrane region" description="Helical" evidence="1">
    <location>
        <begin position="73"/>
        <end position="92"/>
    </location>
</feature>
<evidence type="ECO:0000313" key="3">
    <source>
        <dbReference type="EMBL" id="ALU31103.1"/>
    </source>
</evidence>
<feature type="transmembrane region" description="Helical" evidence="1">
    <location>
        <begin position="42"/>
        <end position="61"/>
    </location>
</feature>
<feature type="transmembrane region" description="Helical" evidence="1">
    <location>
        <begin position="7"/>
        <end position="30"/>
    </location>
</feature>
<dbReference type="OrthoDB" id="57340at2157"/>
<dbReference type="Proteomes" id="UP000060043">
    <property type="component" value="Chromosome"/>
</dbReference>
<protein>
    <submittedName>
        <fullName evidence="2">Uncharacterized protein</fullName>
    </submittedName>
</protein>
<accession>A0A0U3FRI9</accession>
<proteinExistence type="predicted"/>
<organism evidence="2 5">
    <name type="scientific">Sulfolobus acidocaldarius</name>
    <dbReference type="NCBI Taxonomy" id="2285"/>
    <lineage>
        <taxon>Archaea</taxon>
        <taxon>Thermoproteota</taxon>
        <taxon>Thermoprotei</taxon>
        <taxon>Sulfolobales</taxon>
        <taxon>Sulfolobaceae</taxon>
        <taxon>Sulfolobus</taxon>
    </lineage>
</organism>
<keyword evidence="1" id="KW-0472">Membrane</keyword>
<feature type="transmembrane region" description="Helical" evidence="1">
    <location>
        <begin position="179"/>
        <end position="199"/>
    </location>
</feature>
<evidence type="ECO:0000313" key="5">
    <source>
        <dbReference type="Proteomes" id="UP000065473"/>
    </source>
</evidence>
<evidence type="ECO:0000313" key="4">
    <source>
        <dbReference type="Proteomes" id="UP000060043"/>
    </source>
</evidence>
<sequence>MESRRFFLSMISYLVGLLLLYLSLFLSTQIPYHGNLVLELPIIIPMVFSIIAIGVSVHLFLGSSYPYFFRTGVMSLVAGITLFVFGFISYSFNAGSIVWAGSLVLGVIFIAGAIFRLLVQGGLSAYRRFRRGETSTVEETSIPSTRLRNRKIFLITFGAILLIFSIQGVISNITGSRPLASFGDIISFAFIAGGIYFVVEYVRIRDQS</sequence>
<keyword evidence="1" id="KW-1133">Transmembrane helix</keyword>
<dbReference type="Proteomes" id="UP000065473">
    <property type="component" value="Chromosome"/>
</dbReference>